<dbReference type="InterPro" id="IPR001667">
    <property type="entry name" value="DDH_dom"/>
</dbReference>
<feature type="domain" description="DDH" evidence="6">
    <location>
        <begin position="80"/>
        <end position="232"/>
    </location>
</feature>
<dbReference type="Pfam" id="PF02272">
    <property type="entry name" value="DHHA1"/>
    <property type="match status" value="1"/>
</dbReference>
<evidence type="ECO:0000256" key="1">
    <source>
        <dbReference type="ARBA" id="ARBA00005915"/>
    </source>
</evidence>
<gene>
    <name evidence="9" type="primary">recJ</name>
    <name evidence="9" type="ORF">QJ048_09800</name>
</gene>
<dbReference type="Pfam" id="PF01368">
    <property type="entry name" value="DHH"/>
    <property type="match status" value="1"/>
</dbReference>
<dbReference type="InterPro" id="IPR003156">
    <property type="entry name" value="DHHA1_dom"/>
</dbReference>
<keyword evidence="5 9" id="KW-0269">Exonuclease</keyword>
<dbReference type="InterPro" id="IPR051673">
    <property type="entry name" value="SSDNA_exonuclease_RecJ"/>
</dbReference>
<sequence length="573" mass="64398">MIKKRWKILQANNATVEALHTSLKINPVLCKLLVQRDISTFEEAKQFFRPQLSDLHDPWLMKDMDKAVERIIKAMQNREKILVFGDYDVDGTTSVACMYQFFQRVYEADKTDFYIPHRYKEGYGVSKLGIDYAFENGFTLIVSLDCGIKSIELIAYAKTLGIDFIVCDHHLPDTILPPAYAILNPKQPDCEYPYKELCGCGVGFKLITALTKSIDLPEDEYLRYLDLVATAIAADIVPITGENRVLAYFGLKRANENPNEGIKALKELSGSEKEMHINSLVFMIAPRINAAGRMDDACKAVQLFVSKNKTEAMSYAEMLHSDNTDRKEADKSITEEALALIRGDEVMVGRKSTVVFQQHWHKGVVGIVASRLIEHFYRPTIVLTLSGDVVAGSARSVNGFNLYEAVHACREHLIGYGGHFAAAGMTMLPEKVADFSSKFEEVVATTILPESLVPEILINAEISFADIKPTFYNIICQMEPFGPENMRPVFVAKNVYNTSYSKIVKESHIRFVVKQNNITLTGIGFGMADKFPLLQMNRPINIVFTLDENEWNNTKTIQMKVIDFCVADEGGES</sequence>
<evidence type="ECO:0000259" key="6">
    <source>
        <dbReference type="Pfam" id="PF01368"/>
    </source>
</evidence>
<keyword evidence="3" id="KW-0540">Nuclease</keyword>
<evidence type="ECO:0000256" key="5">
    <source>
        <dbReference type="ARBA" id="ARBA00022839"/>
    </source>
</evidence>
<feature type="domain" description="DHHA1" evidence="7">
    <location>
        <begin position="354"/>
        <end position="444"/>
    </location>
</feature>
<proteinExistence type="inferred from homology"/>
<evidence type="ECO:0000259" key="7">
    <source>
        <dbReference type="Pfam" id="PF02272"/>
    </source>
</evidence>
<dbReference type="Pfam" id="PF17768">
    <property type="entry name" value="RecJ_OB"/>
    <property type="match status" value="1"/>
</dbReference>
<dbReference type="NCBIfam" id="TIGR00644">
    <property type="entry name" value="recJ"/>
    <property type="match status" value="1"/>
</dbReference>
<reference evidence="9 10" key="1">
    <citation type="submission" date="2023-05" db="EMBL/GenBank/DDBJ databases">
        <title>Genome sequence of Pinibacter sp. MAH-24.</title>
        <authorList>
            <person name="Huq M.A."/>
        </authorList>
    </citation>
    <scope>NUCLEOTIDE SEQUENCE [LARGE SCALE GENOMIC DNA]</scope>
    <source>
        <strain evidence="9 10">MAH-24</strain>
    </source>
</reference>
<organism evidence="9 10">
    <name type="scientific">Pinibacter soli</name>
    <dbReference type="NCBI Taxonomy" id="3044211"/>
    <lineage>
        <taxon>Bacteria</taxon>
        <taxon>Pseudomonadati</taxon>
        <taxon>Bacteroidota</taxon>
        <taxon>Chitinophagia</taxon>
        <taxon>Chitinophagales</taxon>
        <taxon>Chitinophagaceae</taxon>
        <taxon>Pinibacter</taxon>
    </lineage>
</organism>
<evidence type="ECO:0000256" key="4">
    <source>
        <dbReference type="ARBA" id="ARBA00022801"/>
    </source>
</evidence>
<accession>A0ABT6RC09</accession>
<evidence type="ECO:0000256" key="3">
    <source>
        <dbReference type="ARBA" id="ARBA00022722"/>
    </source>
</evidence>
<comment type="caution">
    <text evidence="9">The sequence shown here is derived from an EMBL/GenBank/DDBJ whole genome shotgun (WGS) entry which is preliminary data.</text>
</comment>
<keyword evidence="4" id="KW-0378">Hydrolase</keyword>
<dbReference type="SUPFAM" id="SSF64182">
    <property type="entry name" value="DHH phosphoesterases"/>
    <property type="match status" value="1"/>
</dbReference>
<comment type="similarity">
    <text evidence="1">Belongs to the RecJ family.</text>
</comment>
<evidence type="ECO:0000259" key="8">
    <source>
        <dbReference type="Pfam" id="PF17768"/>
    </source>
</evidence>
<dbReference type="InterPro" id="IPR041122">
    <property type="entry name" value="RecJ_OB"/>
</dbReference>
<dbReference type="Gene3D" id="3.90.1640.30">
    <property type="match status" value="1"/>
</dbReference>
<feature type="domain" description="RecJ OB" evidence="8">
    <location>
        <begin position="458"/>
        <end position="563"/>
    </location>
</feature>
<evidence type="ECO:0000256" key="2">
    <source>
        <dbReference type="ARBA" id="ARBA00019841"/>
    </source>
</evidence>
<dbReference type="EMBL" id="JASBRG010000005">
    <property type="protein sequence ID" value="MDI3320065.1"/>
    <property type="molecule type" value="Genomic_DNA"/>
</dbReference>
<dbReference type="Gene3D" id="3.10.310.30">
    <property type="match status" value="1"/>
</dbReference>
<name>A0ABT6RC09_9BACT</name>
<dbReference type="InterPro" id="IPR004610">
    <property type="entry name" value="RecJ"/>
</dbReference>
<dbReference type="InterPro" id="IPR038763">
    <property type="entry name" value="DHH_sf"/>
</dbReference>
<evidence type="ECO:0000313" key="10">
    <source>
        <dbReference type="Proteomes" id="UP001226434"/>
    </source>
</evidence>
<dbReference type="PANTHER" id="PTHR30255:SF2">
    <property type="entry name" value="SINGLE-STRANDED-DNA-SPECIFIC EXONUCLEASE RECJ"/>
    <property type="match status" value="1"/>
</dbReference>
<evidence type="ECO:0000313" key="9">
    <source>
        <dbReference type="EMBL" id="MDI3320065.1"/>
    </source>
</evidence>
<dbReference type="GO" id="GO:0004527">
    <property type="term" value="F:exonuclease activity"/>
    <property type="evidence" value="ECO:0007669"/>
    <property type="project" value="UniProtKB-KW"/>
</dbReference>
<dbReference type="Proteomes" id="UP001226434">
    <property type="component" value="Unassembled WGS sequence"/>
</dbReference>
<dbReference type="PANTHER" id="PTHR30255">
    <property type="entry name" value="SINGLE-STRANDED-DNA-SPECIFIC EXONUCLEASE RECJ"/>
    <property type="match status" value="1"/>
</dbReference>
<keyword evidence="10" id="KW-1185">Reference proteome</keyword>
<protein>
    <recommendedName>
        <fullName evidence="2">Single-stranded-DNA-specific exonuclease RecJ</fullName>
    </recommendedName>
</protein>
<dbReference type="RefSeq" id="WP_282334164.1">
    <property type="nucleotide sequence ID" value="NZ_JASBRG010000005.1"/>
</dbReference>